<comment type="caution">
    <text evidence="3">The sequence shown here is derived from an EMBL/GenBank/DDBJ whole genome shotgun (WGS) entry which is preliminary data.</text>
</comment>
<feature type="compositionally biased region" description="Basic and acidic residues" evidence="1">
    <location>
        <begin position="10"/>
        <end position="21"/>
    </location>
</feature>
<organism evidence="3 4">
    <name type="scientific">Ornithinicoccus hortensis</name>
    <dbReference type="NCBI Taxonomy" id="82346"/>
    <lineage>
        <taxon>Bacteria</taxon>
        <taxon>Bacillati</taxon>
        <taxon>Actinomycetota</taxon>
        <taxon>Actinomycetes</taxon>
        <taxon>Micrococcales</taxon>
        <taxon>Intrasporangiaceae</taxon>
        <taxon>Ornithinicoccus</taxon>
    </lineage>
</organism>
<evidence type="ECO:0000313" key="4">
    <source>
        <dbReference type="Proteomes" id="UP000319516"/>
    </source>
</evidence>
<dbReference type="GO" id="GO:0003677">
    <property type="term" value="F:DNA binding"/>
    <property type="evidence" value="ECO:0007669"/>
    <property type="project" value="InterPro"/>
</dbReference>
<accession>A0A542YMF0</accession>
<feature type="region of interest" description="Disordered" evidence="1">
    <location>
        <begin position="1"/>
        <end position="21"/>
    </location>
</feature>
<dbReference type="CDD" id="cd00093">
    <property type="entry name" value="HTH_XRE"/>
    <property type="match status" value="1"/>
</dbReference>
<evidence type="ECO:0000259" key="2">
    <source>
        <dbReference type="PROSITE" id="PS50943"/>
    </source>
</evidence>
<evidence type="ECO:0000256" key="1">
    <source>
        <dbReference type="SAM" id="MobiDB-lite"/>
    </source>
</evidence>
<protein>
    <submittedName>
        <fullName evidence="3">Helix-turn-helix protein</fullName>
    </submittedName>
</protein>
<proteinExistence type="predicted"/>
<sequence>MVYQNRPLSRKMDPVNTDRPHAAHELRAHRTRARMTQEELAYASGVSVRTLRALEAGRIRRPHRPTLLALAAGLDLDPRQTSEWVDLWRDQQEVLDLTEFLDPRADVEAMIARFGEHRGVFYREVSLTTRSVIGPNRLLHYRETQLVKTALVDGIDSMMFIFGGDPMLDADKVRVTALRGCELGELIPLPETNEVLFFLDLGRRLRVGETVTPAYSLDLSEAVFPPEELARRGLEFEPSTGVTWTMRTPLGHFLSLVEFQGVDPPPRVWQVAGKGLRSQRTRVRDLAVDRFGTVHLTADNVPIGTHGIKWEWD</sequence>
<dbReference type="Gene3D" id="1.10.260.40">
    <property type="entry name" value="lambda repressor-like DNA-binding domains"/>
    <property type="match status" value="1"/>
</dbReference>
<feature type="domain" description="HTH cro/C1-type" evidence="2">
    <location>
        <begin position="26"/>
        <end position="81"/>
    </location>
</feature>
<dbReference type="SMART" id="SM00530">
    <property type="entry name" value="HTH_XRE"/>
    <property type="match status" value="1"/>
</dbReference>
<dbReference type="PROSITE" id="PS50943">
    <property type="entry name" value="HTH_CROC1"/>
    <property type="match status" value="1"/>
</dbReference>
<dbReference type="Pfam" id="PF13560">
    <property type="entry name" value="HTH_31"/>
    <property type="match status" value="1"/>
</dbReference>
<name>A0A542YMF0_9MICO</name>
<dbReference type="AlphaFoldDB" id="A0A542YMF0"/>
<reference evidence="3 4" key="1">
    <citation type="submission" date="2019-06" db="EMBL/GenBank/DDBJ databases">
        <title>Sequencing the genomes of 1000 actinobacteria strains.</title>
        <authorList>
            <person name="Klenk H.-P."/>
        </authorList>
    </citation>
    <scope>NUCLEOTIDE SEQUENCE [LARGE SCALE GENOMIC DNA]</scope>
    <source>
        <strain evidence="3 4">DSM 12335</strain>
    </source>
</reference>
<gene>
    <name evidence="3" type="ORF">FB467_0332</name>
</gene>
<dbReference type="InterPro" id="IPR010982">
    <property type="entry name" value="Lambda_DNA-bd_dom_sf"/>
</dbReference>
<keyword evidence="4" id="KW-1185">Reference proteome</keyword>
<dbReference type="EMBL" id="VFOP01000001">
    <property type="protein sequence ID" value="TQL49267.1"/>
    <property type="molecule type" value="Genomic_DNA"/>
</dbReference>
<dbReference type="Proteomes" id="UP000319516">
    <property type="component" value="Unassembled WGS sequence"/>
</dbReference>
<evidence type="ECO:0000313" key="3">
    <source>
        <dbReference type="EMBL" id="TQL49267.1"/>
    </source>
</evidence>
<dbReference type="InterPro" id="IPR001387">
    <property type="entry name" value="Cro/C1-type_HTH"/>
</dbReference>
<dbReference type="SUPFAM" id="SSF47413">
    <property type="entry name" value="lambda repressor-like DNA-binding domains"/>
    <property type="match status" value="1"/>
</dbReference>